<dbReference type="OrthoDB" id="1443689at2"/>
<proteinExistence type="predicted"/>
<accession>A0A5S3PGA2</accession>
<dbReference type="EMBL" id="VATY01000005">
    <property type="protein sequence ID" value="TMM53153.1"/>
    <property type="molecule type" value="Genomic_DNA"/>
</dbReference>
<organism evidence="1 2">
    <name type="scientific">Maribacter algarum</name>
    <name type="common">ex Zhang et al. 2020</name>
    <dbReference type="NCBI Taxonomy" id="2578118"/>
    <lineage>
        <taxon>Bacteria</taxon>
        <taxon>Pseudomonadati</taxon>
        <taxon>Bacteroidota</taxon>
        <taxon>Flavobacteriia</taxon>
        <taxon>Flavobacteriales</taxon>
        <taxon>Flavobacteriaceae</taxon>
        <taxon>Maribacter</taxon>
    </lineage>
</organism>
<evidence type="ECO:0000313" key="1">
    <source>
        <dbReference type="EMBL" id="TMM53153.1"/>
    </source>
</evidence>
<evidence type="ECO:0000313" key="2">
    <source>
        <dbReference type="Proteomes" id="UP000310314"/>
    </source>
</evidence>
<reference evidence="1 2" key="1">
    <citation type="submission" date="2019-05" db="EMBL/GenBank/DDBJ databases">
        <authorList>
            <person name="Zhang J.-Y."/>
            <person name="Feg X."/>
            <person name="Du Z.-J."/>
        </authorList>
    </citation>
    <scope>NUCLEOTIDE SEQUENCE [LARGE SCALE GENOMIC DNA]</scope>
    <source>
        <strain evidence="1 2">RZ26</strain>
    </source>
</reference>
<gene>
    <name evidence="1" type="ORF">FEE95_18970</name>
</gene>
<evidence type="ECO:0008006" key="3">
    <source>
        <dbReference type="Google" id="ProtNLM"/>
    </source>
</evidence>
<name>A0A5S3PGA2_9FLAO</name>
<sequence length="137" mass="15759">MSSENFGAVKVYQKAESLYELSRHLVSYVSFNKDLVKLYQSNSLRDIIANSLLTDARLISKNMAQALSSKSYSERLRNATFINIMIRNINSYCTGLEKDGVKEKEYLNLLRSEIKSFRKSYLKWIRTLPNSSDDSPS</sequence>
<dbReference type="Proteomes" id="UP000310314">
    <property type="component" value="Unassembled WGS sequence"/>
</dbReference>
<comment type="caution">
    <text evidence="1">The sequence shown here is derived from an EMBL/GenBank/DDBJ whole genome shotgun (WGS) entry which is preliminary data.</text>
</comment>
<protein>
    <recommendedName>
        <fullName evidence="3">Four helix bundle protein</fullName>
    </recommendedName>
</protein>
<keyword evidence="2" id="KW-1185">Reference proteome</keyword>
<dbReference type="RefSeq" id="WP_138659613.1">
    <property type="nucleotide sequence ID" value="NZ_VATY01000005.1"/>
</dbReference>
<dbReference type="AlphaFoldDB" id="A0A5S3PGA2"/>